<organism evidence="9 10">
    <name type="scientific">Streptomyces clavuligerus</name>
    <dbReference type="NCBI Taxonomy" id="1901"/>
    <lineage>
        <taxon>Bacteria</taxon>
        <taxon>Bacillati</taxon>
        <taxon>Actinomycetota</taxon>
        <taxon>Actinomycetes</taxon>
        <taxon>Kitasatosporales</taxon>
        <taxon>Streptomycetaceae</taxon>
        <taxon>Streptomyces</taxon>
    </lineage>
</organism>
<keyword evidence="9" id="KW-0614">Plasmid</keyword>
<sequence>MTMAESAFTRAAAPGALPVLGHALHVLRDPLTFVSSLPSHGDLVEIRLGPQRMHMVCHPDLLQQVLTDDRTFDKGGPLFERLRDFMGDGLATCPYAVHRRRRRLAQPAFHHQRLEQYGAVMTRQLERMLEEWKDGQVLDLFPALSAFTLRTVSRSLFAADLGEDRIDTIQRSFVDVFSGALPRMLVPDSLQRLPLPGNRRYREAARTLTDTVNQVIAEYRENGTDQGDLMSMLLAARDEDGSALSDQELRDEVVTLFVAGGETPAAVLSWAAVDLAAHPESLRRLHEETDRVLAGRLPRWQDLPQLPYTARVIDESMRRYPAGLLLTRTTSRETRLAGLTLPPGSTVAFSPLLLQTRPEYYHEPERFDPDRWLPDRALDMPRIAFAPFGSGARKCIGDAFAVAEMTLALAGMASRWTWERTTPTDLRPALSPAAVRPRRVSLRLTARTPAPQAMKPL</sequence>
<keyword evidence="4 8" id="KW-0560">Oxidoreductase</keyword>
<dbReference type="PANTHER" id="PTHR24291">
    <property type="entry name" value="CYTOCHROME P450 FAMILY 4"/>
    <property type="match status" value="1"/>
</dbReference>
<accession>D5SJH2</accession>
<dbReference type="InterPro" id="IPR036396">
    <property type="entry name" value="Cyt_P450_sf"/>
</dbReference>
<dbReference type="InterPro" id="IPR001128">
    <property type="entry name" value="Cyt_P450"/>
</dbReference>
<dbReference type="CDD" id="cd11049">
    <property type="entry name" value="CYP170A1-like"/>
    <property type="match status" value="1"/>
</dbReference>
<dbReference type="SUPFAM" id="SSF48264">
    <property type="entry name" value="Cytochrome P450"/>
    <property type="match status" value="1"/>
</dbReference>
<keyword evidence="2 7" id="KW-0349">Heme</keyword>
<dbReference type="Proteomes" id="UP000002357">
    <property type="component" value="Plasmid pSCL4"/>
</dbReference>
<keyword evidence="3 7" id="KW-0479">Metal-binding</keyword>
<dbReference type="PRINTS" id="PR00385">
    <property type="entry name" value="P450"/>
</dbReference>
<feature type="binding site" description="axial binding residue" evidence="7">
    <location>
        <position position="395"/>
    </location>
    <ligand>
        <name>heme</name>
        <dbReference type="ChEBI" id="CHEBI:30413"/>
    </ligand>
    <ligandPart>
        <name>Fe</name>
        <dbReference type="ChEBI" id="CHEBI:18248"/>
    </ligandPart>
</feature>
<dbReference type="GO" id="GO:0005506">
    <property type="term" value="F:iron ion binding"/>
    <property type="evidence" value="ECO:0007669"/>
    <property type="project" value="InterPro"/>
</dbReference>
<keyword evidence="6 8" id="KW-0503">Monooxygenase</keyword>
<comment type="similarity">
    <text evidence="1 8">Belongs to the cytochrome P450 family.</text>
</comment>
<dbReference type="PROSITE" id="PS00086">
    <property type="entry name" value="CYTOCHROME_P450"/>
    <property type="match status" value="1"/>
</dbReference>
<proteinExistence type="inferred from homology"/>
<dbReference type="Gene3D" id="1.10.630.10">
    <property type="entry name" value="Cytochrome P450"/>
    <property type="match status" value="1"/>
</dbReference>
<name>D5SJH2_STRCL</name>
<dbReference type="InterPro" id="IPR017972">
    <property type="entry name" value="Cyt_P450_CS"/>
</dbReference>
<evidence type="ECO:0000256" key="7">
    <source>
        <dbReference type="PIRSR" id="PIRSR602401-1"/>
    </source>
</evidence>
<dbReference type="AlphaFoldDB" id="D5SJH2"/>
<keyword evidence="10" id="KW-1185">Reference proteome</keyword>
<evidence type="ECO:0000256" key="1">
    <source>
        <dbReference type="ARBA" id="ARBA00010617"/>
    </source>
</evidence>
<evidence type="ECO:0000313" key="10">
    <source>
        <dbReference type="Proteomes" id="UP000002357"/>
    </source>
</evidence>
<evidence type="ECO:0000256" key="5">
    <source>
        <dbReference type="ARBA" id="ARBA00023004"/>
    </source>
</evidence>
<gene>
    <name evidence="9" type="ORF">SCLAV_p0576</name>
</gene>
<evidence type="ECO:0000256" key="8">
    <source>
        <dbReference type="RuleBase" id="RU000461"/>
    </source>
</evidence>
<dbReference type="GO" id="GO:0004497">
    <property type="term" value="F:monooxygenase activity"/>
    <property type="evidence" value="ECO:0007669"/>
    <property type="project" value="UniProtKB-KW"/>
</dbReference>
<reference evidence="9 10" key="1">
    <citation type="journal article" date="2010" name="Genome Biol. Evol.">
        <title>The sequence of a 1.8-mb bacterial linear plasmid reveals a rich evolutionary reservoir of secondary metabolic pathways.</title>
        <authorList>
            <person name="Medema M.H."/>
            <person name="Trefzer A."/>
            <person name="Kovalchuk A."/>
            <person name="van den Berg M."/>
            <person name="Mueller U."/>
            <person name="Heijne W."/>
            <person name="Wu L."/>
            <person name="Alam M.T."/>
            <person name="Ronning C.M."/>
            <person name="Nierman W.C."/>
            <person name="Bovenberg R.A.L."/>
            <person name="Breitling R."/>
            <person name="Takano E."/>
        </authorList>
    </citation>
    <scope>NUCLEOTIDE SEQUENCE [LARGE SCALE GENOMIC DNA]</scope>
    <source>
        <strain evidence="10">ATCC 27064 / DSM 738 / JCM 4710 / NBRC 13307 / NCIMB 12785 / NRRL 3585 / VKM Ac-602</strain>
        <plasmid evidence="9">pSCL4</plasmid>
    </source>
</reference>
<dbReference type="PRINTS" id="PR00463">
    <property type="entry name" value="EP450I"/>
</dbReference>
<dbReference type="eggNOG" id="COG2124">
    <property type="taxonomic scope" value="Bacteria"/>
</dbReference>
<keyword evidence="5 7" id="KW-0408">Iron</keyword>
<dbReference type="Pfam" id="PF00067">
    <property type="entry name" value="p450"/>
    <property type="match status" value="1"/>
</dbReference>
<dbReference type="GO" id="GO:0020037">
    <property type="term" value="F:heme binding"/>
    <property type="evidence" value="ECO:0007669"/>
    <property type="project" value="InterPro"/>
</dbReference>
<evidence type="ECO:0000256" key="4">
    <source>
        <dbReference type="ARBA" id="ARBA00023002"/>
    </source>
</evidence>
<comment type="cofactor">
    <cofactor evidence="7">
        <name>heme</name>
        <dbReference type="ChEBI" id="CHEBI:30413"/>
    </cofactor>
</comment>
<dbReference type="InterPro" id="IPR002401">
    <property type="entry name" value="Cyt_P450_E_grp-I"/>
</dbReference>
<protein>
    <submittedName>
        <fullName evidence="9">Pentalenene C13 hydroxylase</fullName>
    </submittedName>
</protein>
<evidence type="ECO:0000313" key="9">
    <source>
        <dbReference type="EMBL" id="EFG04065.2"/>
    </source>
</evidence>
<dbReference type="InterPro" id="IPR050196">
    <property type="entry name" value="Cytochrome_P450_Monoox"/>
</dbReference>
<dbReference type="GO" id="GO:0016705">
    <property type="term" value="F:oxidoreductase activity, acting on paired donors, with incorporation or reduction of molecular oxygen"/>
    <property type="evidence" value="ECO:0007669"/>
    <property type="project" value="InterPro"/>
</dbReference>
<evidence type="ECO:0000256" key="2">
    <source>
        <dbReference type="ARBA" id="ARBA00022617"/>
    </source>
</evidence>
<dbReference type="PANTHER" id="PTHR24291:SF50">
    <property type="entry name" value="BIFUNCTIONAL ALBAFLAVENONE MONOOXYGENASE_TERPENE SYNTHASE"/>
    <property type="match status" value="1"/>
</dbReference>
<geneLocation type="plasmid" evidence="9 10">
    <name>pSCL4</name>
</geneLocation>
<evidence type="ECO:0000256" key="3">
    <source>
        <dbReference type="ARBA" id="ARBA00022723"/>
    </source>
</evidence>
<evidence type="ECO:0000256" key="6">
    <source>
        <dbReference type="ARBA" id="ARBA00023033"/>
    </source>
</evidence>
<dbReference type="EMBL" id="CM000914">
    <property type="protein sequence ID" value="EFG04065.2"/>
    <property type="molecule type" value="Genomic_DNA"/>
</dbReference>